<protein>
    <submittedName>
        <fullName evidence="12">Calcium uniporter protein, C-terminal</fullName>
    </submittedName>
</protein>
<evidence type="ECO:0000256" key="1">
    <source>
        <dbReference type="ARBA" id="ARBA00004141"/>
    </source>
</evidence>
<keyword evidence="9 10" id="KW-0472">Membrane</keyword>
<evidence type="ECO:0000313" key="13">
    <source>
        <dbReference type="Proteomes" id="UP001370490"/>
    </source>
</evidence>
<dbReference type="GO" id="GO:0015292">
    <property type="term" value="F:uniporter activity"/>
    <property type="evidence" value="ECO:0007669"/>
    <property type="project" value="TreeGrafter"/>
</dbReference>
<dbReference type="PANTHER" id="PTHR13462:SF17">
    <property type="entry name" value="CALCIUM UNIPORTER PROTEIN 4, MITOCHONDRIAL"/>
    <property type="match status" value="1"/>
</dbReference>
<keyword evidence="8" id="KW-0406">Ion transport</keyword>
<keyword evidence="6" id="KW-0106">Calcium</keyword>
<feature type="domain" description="Calcium uniporter protein C-terminal" evidence="11">
    <location>
        <begin position="165"/>
        <end position="323"/>
    </location>
</feature>
<evidence type="ECO:0000313" key="12">
    <source>
        <dbReference type="EMBL" id="KAK6938779.1"/>
    </source>
</evidence>
<keyword evidence="5 10" id="KW-0812">Transmembrane</keyword>
<dbReference type="GO" id="GO:0036444">
    <property type="term" value="P:calcium import into the mitochondrion"/>
    <property type="evidence" value="ECO:0007669"/>
    <property type="project" value="TreeGrafter"/>
</dbReference>
<evidence type="ECO:0000256" key="2">
    <source>
        <dbReference type="ARBA" id="ARBA00005653"/>
    </source>
</evidence>
<dbReference type="PANTHER" id="PTHR13462">
    <property type="entry name" value="CALCIUM UNIPORTER PROTEIN, MITOCHONDRIAL"/>
    <property type="match status" value="1"/>
</dbReference>
<comment type="similarity">
    <text evidence="2">Belongs to the MCU (TC 1.A.77) family.</text>
</comment>
<evidence type="ECO:0000259" key="11">
    <source>
        <dbReference type="Pfam" id="PF04678"/>
    </source>
</evidence>
<dbReference type="Pfam" id="PF04678">
    <property type="entry name" value="MCU"/>
    <property type="match status" value="1"/>
</dbReference>
<evidence type="ECO:0000256" key="9">
    <source>
        <dbReference type="ARBA" id="ARBA00023136"/>
    </source>
</evidence>
<dbReference type="EMBL" id="JBAMMX010000006">
    <property type="protein sequence ID" value="KAK6938779.1"/>
    <property type="molecule type" value="Genomic_DNA"/>
</dbReference>
<evidence type="ECO:0000256" key="4">
    <source>
        <dbReference type="ARBA" id="ARBA00022568"/>
    </source>
</evidence>
<dbReference type="InterPro" id="IPR006769">
    <property type="entry name" value="MCU_C"/>
</dbReference>
<dbReference type="GO" id="GO:0005262">
    <property type="term" value="F:calcium channel activity"/>
    <property type="evidence" value="ECO:0007669"/>
    <property type="project" value="TreeGrafter"/>
</dbReference>
<feature type="transmembrane region" description="Helical" evidence="10">
    <location>
        <begin position="265"/>
        <end position="285"/>
    </location>
</feature>
<comment type="caution">
    <text evidence="12">The sequence shown here is derived from an EMBL/GenBank/DDBJ whole genome shotgun (WGS) entry which is preliminary data.</text>
</comment>
<dbReference type="AlphaFoldDB" id="A0AAN8VVY8"/>
<evidence type="ECO:0000256" key="7">
    <source>
        <dbReference type="ARBA" id="ARBA00022989"/>
    </source>
</evidence>
<dbReference type="InterPro" id="IPR039055">
    <property type="entry name" value="MCU_fam"/>
</dbReference>
<evidence type="ECO:0000256" key="5">
    <source>
        <dbReference type="ARBA" id="ARBA00022692"/>
    </source>
</evidence>
<evidence type="ECO:0000256" key="8">
    <source>
        <dbReference type="ARBA" id="ARBA00023065"/>
    </source>
</evidence>
<comment type="subcellular location">
    <subcellularLocation>
        <location evidence="1">Membrane</location>
        <topology evidence="1">Multi-pass membrane protein</topology>
    </subcellularLocation>
</comment>
<keyword evidence="3" id="KW-0813">Transport</keyword>
<keyword evidence="4" id="KW-0109">Calcium transport</keyword>
<dbReference type="GO" id="GO:1990246">
    <property type="term" value="C:uniplex complex"/>
    <property type="evidence" value="ECO:0007669"/>
    <property type="project" value="TreeGrafter"/>
</dbReference>
<proteinExistence type="inferred from homology"/>
<evidence type="ECO:0000256" key="3">
    <source>
        <dbReference type="ARBA" id="ARBA00022448"/>
    </source>
</evidence>
<reference evidence="12 13" key="1">
    <citation type="submission" date="2023-12" db="EMBL/GenBank/DDBJ databases">
        <title>A high-quality genome assembly for Dillenia turbinata (Dilleniales).</title>
        <authorList>
            <person name="Chanderbali A."/>
        </authorList>
    </citation>
    <scope>NUCLEOTIDE SEQUENCE [LARGE SCALE GENOMIC DNA]</scope>
    <source>
        <strain evidence="12">LSX21</strain>
        <tissue evidence="12">Leaf</tissue>
    </source>
</reference>
<accession>A0AAN8VVY8</accession>
<feature type="transmembrane region" description="Helical" evidence="10">
    <location>
        <begin position="239"/>
        <end position="259"/>
    </location>
</feature>
<name>A0AAN8VVY8_9MAGN</name>
<keyword evidence="7 10" id="KW-1133">Transmembrane helix</keyword>
<sequence length="346" mass="39698">MALRRTLSKRIFNLKRETTTFLNQPFTSSEAVTTKLLREYSALSRAAKNGFFRRFLHRPATLPDFLSVPAGDKLRERLRSINIAGGDRIRLDGLVPPTAEEEKGTVTETETQSATFGFSVSDARKVLRVSQMEKVKAILRQNPMNTIPYAEFVRICVDACSSNESQGVEFAKMLDDSGNVIVLGSIVYLRPEQVARSIETIISPSMTVANNRRRKELEEMEKQKALIDEAARSEVQKELYAGLGFIVLQTLGFMRLTFWELSWDVMEPICFFVASLHFVAGYAFFLRTSKEPSFEGFFQRRFRTKQDKLRKFHSFDVKKYNDLCRLFYTDQNHSFNNNSKWASAVL</sequence>
<evidence type="ECO:0000256" key="6">
    <source>
        <dbReference type="ARBA" id="ARBA00022837"/>
    </source>
</evidence>
<dbReference type="GO" id="GO:0051560">
    <property type="term" value="P:mitochondrial calcium ion homeostasis"/>
    <property type="evidence" value="ECO:0007669"/>
    <property type="project" value="InterPro"/>
</dbReference>
<evidence type="ECO:0000256" key="10">
    <source>
        <dbReference type="SAM" id="Phobius"/>
    </source>
</evidence>
<keyword evidence="13" id="KW-1185">Reference proteome</keyword>
<dbReference type="Proteomes" id="UP001370490">
    <property type="component" value="Unassembled WGS sequence"/>
</dbReference>
<gene>
    <name evidence="12" type="ORF">RJ641_032287</name>
</gene>
<organism evidence="12 13">
    <name type="scientific">Dillenia turbinata</name>
    <dbReference type="NCBI Taxonomy" id="194707"/>
    <lineage>
        <taxon>Eukaryota</taxon>
        <taxon>Viridiplantae</taxon>
        <taxon>Streptophyta</taxon>
        <taxon>Embryophyta</taxon>
        <taxon>Tracheophyta</taxon>
        <taxon>Spermatophyta</taxon>
        <taxon>Magnoliopsida</taxon>
        <taxon>eudicotyledons</taxon>
        <taxon>Gunneridae</taxon>
        <taxon>Pentapetalae</taxon>
        <taxon>Dilleniales</taxon>
        <taxon>Dilleniaceae</taxon>
        <taxon>Dillenia</taxon>
    </lineage>
</organism>